<dbReference type="InterPro" id="IPR018266">
    <property type="entry name" value="Ribosomal_eL33_CS"/>
</dbReference>
<evidence type="ECO:0000256" key="2">
    <source>
        <dbReference type="ARBA" id="ARBA00022980"/>
    </source>
</evidence>
<reference evidence="6" key="1">
    <citation type="submission" date="2019-08" db="EMBL/GenBank/DDBJ databases">
        <title>The improved chromosome-level genome for the pearl oyster Pinctada fucata martensii using PacBio sequencing and Hi-C.</title>
        <authorList>
            <person name="Zheng Z."/>
        </authorList>
    </citation>
    <scope>NUCLEOTIDE SEQUENCE</scope>
    <source>
        <strain evidence="6">ZZ-2019</strain>
        <tissue evidence="6">Adductor muscle</tissue>
    </source>
</reference>
<dbReference type="Gene3D" id="2.40.10.190">
    <property type="entry name" value="translation elongation factor selb, chain A, domain 4"/>
    <property type="match status" value="1"/>
</dbReference>
<dbReference type="HAMAP" id="MF_00573">
    <property type="entry name" value="Ribosomal_eL33"/>
    <property type="match status" value="1"/>
</dbReference>
<dbReference type="Proteomes" id="UP001186944">
    <property type="component" value="Unassembled WGS sequence"/>
</dbReference>
<organism evidence="6 7">
    <name type="scientific">Pinctada imbricata</name>
    <name type="common">Atlantic pearl-oyster</name>
    <name type="synonym">Pinctada martensii</name>
    <dbReference type="NCBI Taxonomy" id="66713"/>
    <lineage>
        <taxon>Eukaryota</taxon>
        <taxon>Metazoa</taxon>
        <taxon>Spiralia</taxon>
        <taxon>Lophotrochozoa</taxon>
        <taxon>Mollusca</taxon>
        <taxon>Bivalvia</taxon>
        <taxon>Autobranchia</taxon>
        <taxon>Pteriomorphia</taxon>
        <taxon>Pterioida</taxon>
        <taxon>Pterioidea</taxon>
        <taxon>Pteriidae</taxon>
        <taxon>Pinctada</taxon>
    </lineage>
</organism>
<comment type="similarity">
    <text evidence="1">Belongs to the eukaryotic ribosomal protein eL33 family.</text>
</comment>
<dbReference type="InterPro" id="IPR001780">
    <property type="entry name" value="Ribosomal_eL33"/>
</dbReference>
<dbReference type="GO" id="GO:1990904">
    <property type="term" value="C:ribonucleoprotein complex"/>
    <property type="evidence" value="ECO:0007669"/>
    <property type="project" value="UniProtKB-KW"/>
</dbReference>
<dbReference type="InterPro" id="IPR036397">
    <property type="entry name" value="RNaseH_sf"/>
</dbReference>
<evidence type="ECO:0000256" key="3">
    <source>
        <dbReference type="ARBA" id="ARBA00023274"/>
    </source>
</evidence>
<evidence type="ECO:0000313" key="6">
    <source>
        <dbReference type="EMBL" id="KAK3096223.1"/>
    </source>
</evidence>
<evidence type="ECO:0000256" key="4">
    <source>
        <dbReference type="ARBA" id="ARBA00035228"/>
    </source>
</evidence>
<dbReference type="Pfam" id="PF01247">
    <property type="entry name" value="Ribosomal_L35Ae"/>
    <property type="match status" value="1"/>
</dbReference>
<name>A0AA88Y2B8_PINIB</name>
<sequence length="228" mass="25494">MLLSFRLYCKAVFTGYKRGLRNQHENTALLKIEGVTDKDSTDFYLGKRCAYVYKAKRKTACPGHDKPSRIRVIWGKITRPHGNSGQVRAKFRKNLPSTAMGKRIRVDHGMQLRPGSHCLVAAYLKILNLNAAESSLVKVCCSIRTVPILKSVAAMAAIHDCGFNFIEHPPYSLDLTPSDFHLFPKLKAAISGTHFLSDDDAILAVDGFLTSQDKEFFKIGIEALKHRC</sequence>
<dbReference type="SUPFAM" id="SSF50447">
    <property type="entry name" value="Translation proteins"/>
    <property type="match status" value="1"/>
</dbReference>
<dbReference type="GO" id="GO:0005840">
    <property type="term" value="C:ribosome"/>
    <property type="evidence" value="ECO:0007669"/>
    <property type="project" value="UniProtKB-KW"/>
</dbReference>
<evidence type="ECO:0000256" key="5">
    <source>
        <dbReference type="ARBA" id="ARBA00035530"/>
    </source>
</evidence>
<protein>
    <recommendedName>
        <fullName evidence="4">Large ribosomal subunit protein eL33</fullName>
    </recommendedName>
    <alternativeName>
        <fullName evidence="5">60S ribosomal protein L35a</fullName>
    </alternativeName>
</protein>
<keyword evidence="7" id="KW-1185">Reference proteome</keyword>
<evidence type="ECO:0000256" key="1">
    <source>
        <dbReference type="ARBA" id="ARBA00009269"/>
    </source>
</evidence>
<keyword evidence="3" id="KW-0687">Ribonucleoprotein</keyword>
<dbReference type="GO" id="GO:0003676">
    <property type="term" value="F:nucleic acid binding"/>
    <property type="evidence" value="ECO:0007669"/>
    <property type="project" value="InterPro"/>
</dbReference>
<dbReference type="PANTHER" id="PTHR10902">
    <property type="entry name" value="60S RIBOSOMAL PROTEIN L35A"/>
    <property type="match status" value="1"/>
</dbReference>
<comment type="caution">
    <text evidence="6">The sequence shown here is derived from an EMBL/GenBank/DDBJ whole genome shotgun (WGS) entry which is preliminary data.</text>
</comment>
<gene>
    <name evidence="6" type="ORF">FSP39_024623</name>
</gene>
<dbReference type="EMBL" id="VSWD01000008">
    <property type="protein sequence ID" value="KAK3096223.1"/>
    <property type="molecule type" value="Genomic_DNA"/>
</dbReference>
<dbReference type="GO" id="GO:0003735">
    <property type="term" value="F:structural constituent of ribosome"/>
    <property type="evidence" value="ECO:0007669"/>
    <property type="project" value="InterPro"/>
</dbReference>
<dbReference type="GO" id="GO:0006412">
    <property type="term" value="P:translation"/>
    <property type="evidence" value="ECO:0007669"/>
    <property type="project" value="InterPro"/>
</dbReference>
<dbReference type="InterPro" id="IPR009000">
    <property type="entry name" value="Transl_B-barrel_sf"/>
</dbReference>
<dbReference type="AlphaFoldDB" id="A0AA88Y2B8"/>
<dbReference type="Gene3D" id="3.30.420.10">
    <property type="entry name" value="Ribonuclease H-like superfamily/Ribonuclease H"/>
    <property type="match status" value="1"/>
</dbReference>
<dbReference type="InterPro" id="IPR038661">
    <property type="entry name" value="Ribosomal_eL33_sf"/>
</dbReference>
<keyword evidence="2" id="KW-0689">Ribosomal protein</keyword>
<dbReference type="FunFam" id="2.40.10.190:FF:000001">
    <property type="entry name" value="60S ribosomal protein L35a"/>
    <property type="match status" value="1"/>
</dbReference>
<evidence type="ECO:0000313" key="7">
    <source>
        <dbReference type="Proteomes" id="UP001186944"/>
    </source>
</evidence>
<dbReference type="PROSITE" id="PS01105">
    <property type="entry name" value="RIBOSOMAL_L35AE"/>
    <property type="match status" value="1"/>
</dbReference>
<accession>A0AA88Y2B8</accession>
<proteinExistence type="inferred from homology"/>